<reference evidence="4" key="1">
    <citation type="journal article" date="2019" name="Int. J. Syst. Evol. Microbiol.">
        <title>The Global Catalogue of Microorganisms (GCM) 10K type strain sequencing project: providing services to taxonomists for standard genome sequencing and annotation.</title>
        <authorList>
            <consortium name="The Broad Institute Genomics Platform"/>
            <consortium name="The Broad Institute Genome Sequencing Center for Infectious Disease"/>
            <person name="Wu L."/>
            <person name="Ma J."/>
        </authorList>
    </citation>
    <scope>NUCLEOTIDE SEQUENCE [LARGE SCALE GENOMIC DNA]</scope>
    <source>
        <strain evidence="4">CGMCC 1.10759</strain>
    </source>
</reference>
<dbReference type="PROSITE" id="PS51819">
    <property type="entry name" value="VOC"/>
    <property type="match status" value="1"/>
</dbReference>
<gene>
    <name evidence="3" type="ORF">ACFPN2_29755</name>
</gene>
<proteinExistence type="predicted"/>
<dbReference type="Proteomes" id="UP001595904">
    <property type="component" value="Unassembled WGS sequence"/>
</dbReference>
<dbReference type="Gene3D" id="3.10.180.10">
    <property type="entry name" value="2,3-Dihydroxybiphenyl 1,2-Dioxygenase, domain 1"/>
    <property type="match status" value="1"/>
</dbReference>
<evidence type="ECO:0000256" key="1">
    <source>
        <dbReference type="ARBA" id="ARBA00022723"/>
    </source>
</evidence>
<evidence type="ECO:0000313" key="3">
    <source>
        <dbReference type="EMBL" id="MFC4313302.1"/>
    </source>
</evidence>
<keyword evidence="1" id="KW-0479">Metal-binding</keyword>
<dbReference type="InterPro" id="IPR051785">
    <property type="entry name" value="MMCE/EMCE_epimerase"/>
</dbReference>
<dbReference type="PANTHER" id="PTHR43048">
    <property type="entry name" value="METHYLMALONYL-COA EPIMERASE"/>
    <property type="match status" value="1"/>
</dbReference>
<organism evidence="3 4">
    <name type="scientific">Steroidobacter flavus</name>
    <dbReference type="NCBI Taxonomy" id="1842136"/>
    <lineage>
        <taxon>Bacteria</taxon>
        <taxon>Pseudomonadati</taxon>
        <taxon>Pseudomonadota</taxon>
        <taxon>Gammaproteobacteria</taxon>
        <taxon>Steroidobacterales</taxon>
        <taxon>Steroidobacteraceae</taxon>
        <taxon>Steroidobacter</taxon>
    </lineage>
</organism>
<name>A0ABV8T235_9GAMM</name>
<dbReference type="Pfam" id="PF13669">
    <property type="entry name" value="Glyoxalase_4"/>
    <property type="match status" value="1"/>
</dbReference>
<dbReference type="InterPro" id="IPR029068">
    <property type="entry name" value="Glyas_Bleomycin-R_OHBP_Dase"/>
</dbReference>
<protein>
    <submittedName>
        <fullName evidence="3">VOC family protein</fullName>
    </submittedName>
</protein>
<dbReference type="RefSeq" id="WP_380603493.1">
    <property type="nucleotide sequence ID" value="NZ_JBHSDU010000015.1"/>
</dbReference>
<evidence type="ECO:0000313" key="4">
    <source>
        <dbReference type="Proteomes" id="UP001595904"/>
    </source>
</evidence>
<dbReference type="PANTHER" id="PTHR43048:SF3">
    <property type="entry name" value="METHYLMALONYL-COA EPIMERASE, MITOCHONDRIAL"/>
    <property type="match status" value="1"/>
</dbReference>
<dbReference type="EMBL" id="JBHSDU010000015">
    <property type="protein sequence ID" value="MFC4313302.1"/>
    <property type="molecule type" value="Genomic_DNA"/>
</dbReference>
<dbReference type="SUPFAM" id="SSF54593">
    <property type="entry name" value="Glyoxalase/Bleomycin resistance protein/Dihydroxybiphenyl dioxygenase"/>
    <property type="match status" value="1"/>
</dbReference>
<keyword evidence="4" id="KW-1185">Reference proteome</keyword>
<comment type="caution">
    <text evidence="3">The sequence shown here is derived from an EMBL/GenBank/DDBJ whole genome shotgun (WGS) entry which is preliminary data.</text>
</comment>
<evidence type="ECO:0000259" key="2">
    <source>
        <dbReference type="PROSITE" id="PS51819"/>
    </source>
</evidence>
<dbReference type="InterPro" id="IPR037523">
    <property type="entry name" value="VOC_core"/>
</dbReference>
<sequence length="150" mass="16292">MSDAHSTDAPDYQLDHVCLAVRKIAPARAMLEKTLGYTARTEVVTNTRQQVNVQFMRKAGSIDIKLIEPSSLSSPLVDFIKERGGGLHHLAFKTQTVAAGVQDLESKGARVLAAPQPGEAFDEADIAFAFLGAGLNVELIDTDKRRSEKQ</sequence>
<feature type="domain" description="VOC" evidence="2">
    <location>
        <begin position="13"/>
        <end position="142"/>
    </location>
</feature>
<accession>A0ABV8T235</accession>